<evidence type="ECO:0000256" key="1">
    <source>
        <dbReference type="ARBA" id="ARBA00004141"/>
    </source>
</evidence>
<dbReference type="Pfam" id="PF04117">
    <property type="entry name" value="Mpv17_PMP22"/>
    <property type="match status" value="1"/>
</dbReference>
<gene>
    <name evidence="7" type="ORF">TEA_012304</name>
</gene>
<dbReference type="GO" id="GO:0016020">
    <property type="term" value="C:membrane"/>
    <property type="evidence" value="ECO:0007669"/>
    <property type="project" value="UniProtKB-SubCell"/>
</dbReference>
<dbReference type="PANTHER" id="PTHR11266:SF18">
    <property type="entry name" value="OS12G0508100 PROTEIN"/>
    <property type="match status" value="1"/>
</dbReference>
<keyword evidence="3" id="KW-0812">Transmembrane</keyword>
<accession>A0A4S4D4D6</accession>
<evidence type="ECO:0000256" key="5">
    <source>
        <dbReference type="ARBA" id="ARBA00023136"/>
    </source>
</evidence>
<evidence type="ECO:0000256" key="4">
    <source>
        <dbReference type="ARBA" id="ARBA00022989"/>
    </source>
</evidence>
<name>A0A4S4D4D6_CAMSN</name>
<comment type="similarity">
    <text evidence="2 6">Belongs to the peroxisomal membrane protein PXMP2/4 family.</text>
</comment>
<evidence type="ECO:0000313" key="7">
    <source>
        <dbReference type="EMBL" id="THF97182.1"/>
    </source>
</evidence>
<dbReference type="AlphaFoldDB" id="A0A4S4D4D6"/>
<comment type="subcellular location">
    <subcellularLocation>
        <location evidence="1">Membrane</location>
        <topology evidence="1">Multi-pass membrane protein</topology>
    </subcellularLocation>
</comment>
<dbReference type="GO" id="GO:0005737">
    <property type="term" value="C:cytoplasm"/>
    <property type="evidence" value="ECO:0007669"/>
    <property type="project" value="TreeGrafter"/>
</dbReference>
<dbReference type="InterPro" id="IPR007248">
    <property type="entry name" value="Mpv17_PMP22"/>
</dbReference>
<dbReference type="Proteomes" id="UP000306102">
    <property type="component" value="Unassembled WGS sequence"/>
</dbReference>
<keyword evidence="5" id="KW-0472">Membrane</keyword>
<keyword evidence="4" id="KW-1133">Transmembrane helix</keyword>
<proteinExistence type="inferred from homology"/>
<sequence length="216" mass="24214">MGKNPVKYCVVDTFTVSPFKGAPTELPVPICGSETLCSLTISSKNSNPNRFVLFGRNGIWFSDLGVAELAKSETNRIEKVLQCSVFFTTFLWSINGKFKEESDIGEVETGGAVILLRRCKSEPARRGEKLKICEAKQRSQIERRVSGENGAEIIARLKRDLLPTMLSGVMYWPICDFVTFKFIPVHLQPLVSNSFSYLWTIYMTYMASLDKASSTT</sequence>
<organism evidence="7 8">
    <name type="scientific">Camellia sinensis var. sinensis</name>
    <name type="common">China tea</name>
    <dbReference type="NCBI Taxonomy" id="542762"/>
    <lineage>
        <taxon>Eukaryota</taxon>
        <taxon>Viridiplantae</taxon>
        <taxon>Streptophyta</taxon>
        <taxon>Embryophyta</taxon>
        <taxon>Tracheophyta</taxon>
        <taxon>Spermatophyta</taxon>
        <taxon>Magnoliopsida</taxon>
        <taxon>eudicotyledons</taxon>
        <taxon>Gunneridae</taxon>
        <taxon>Pentapetalae</taxon>
        <taxon>asterids</taxon>
        <taxon>Ericales</taxon>
        <taxon>Theaceae</taxon>
        <taxon>Camellia</taxon>
    </lineage>
</organism>
<comment type="caution">
    <text evidence="7">The sequence shown here is derived from an EMBL/GenBank/DDBJ whole genome shotgun (WGS) entry which is preliminary data.</text>
</comment>
<protein>
    <submittedName>
        <fullName evidence="7">Uncharacterized protein</fullName>
    </submittedName>
</protein>
<dbReference type="EMBL" id="SDRB02012615">
    <property type="protein sequence ID" value="THF97182.1"/>
    <property type="molecule type" value="Genomic_DNA"/>
</dbReference>
<keyword evidence="8" id="KW-1185">Reference proteome</keyword>
<dbReference type="PANTHER" id="PTHR11266">
    <property type="entry name" value="PEROXISOMAL MEMBRANE PROTEIN 2, PXMP2 MPV17"/>
    <property type="match status" value="1"/>
</dbReference>
<evidence type="ECO:0000313" key="8">
    <source>
        <dbReference type="Proteomes" id="UP000306102"/>
    </source>
</evidence>
<evidence type="ECO:0000256" key="3">
    <source>
        <dbReference type="ARBA" id="ARBA00022692"/>
    </source>
</evidence>
<evidence type="ECO:0000256" key="6">
    <source>
        <dbReference type="RuleBase" id="RU363053"/>
    </source>
</evidence>
<evidence type="ECO:0000256" key="2">
    <source>
        <dbReference type="ARBA" id="ARBA00006824"/>
    </source>
</evidence>
<dbReference type="STRING" id="542762.A0A4S4D4D6"/>
<reference evidence="7 8" key="1">
    <citation type="journal article" date="2018" name="Proc. Natl. Acad. Sci. U.S.A.">
        <title>Draft genome sequence of Camellia sinensis var. sinensis provides insights into the evolution of the tea genome and tea quality.</title>
        <authorList>
            <person name="Wei C."/>
            <person name="Yang H."/>
            <person name="Wang S."/>
            <person name="Zhao J."/>
            <person name="Liu C."/>
            <person name="Gao L."/>
            <person name="Xia E."/>
            <person name="Lu Y."/>
            <person name="Tai Y."/>
            <person name="She G."/>
            <person name="Sun J."/>
            <person name="Cao H."/>
            <person name="Tong W."/>
            <person name="Gao Q."/>
            <person name="Li Y."/>
            <person name="Deng W."/>
            <person name="Jiang X."/>
            <person name="Wang W."/>
            <person name="Chen Q."/>
            <person name="Zhang S."/>
            <person name="Li H."/>
            <person name="Wu J."/>
            <person name="Wang P."/>
            <person name="Li P."/>
            <person name="Shi C."/>
            <person name="Zheng F."/>
            <person name="Jian J."/>
            <person name="Huang B."/>
            <person name="Shan D."/>
            <person name="Shi M."/>
            <person name="Fang C."/>
            <person name="Yue Y."/>
            <person name="Li F."/>
            <person name="Li D."/>
            <person name="Wei S."/>
            <person name="Han B."/>
            <person name="Jiang C."/>
            <person name="Yin Y."/>
            <person name="Xia T."/>
            <person name="Zhang Z."/>
            <person name="Bennetzen J.L."/>
            <person name="Zhao S."/>
            <person name="Wan X."/>
        </authorList>
    </citation>
    <scope>NUCLEOTIDE SEQUENCE [LARGE SCALE GENOMIC DNA]</scope>
    <source>
        <strain evidence="8">cv. Shuchazao</strain>
        <tissue evidence="7">Leaf</tissue>
    </source>
</reference>